<keyword evidence="4 5" id="KW-0720">Serine protease</keyword>
<evidence type="ECO:0000259" key="8">
    <source>
        <dbReference type="Pfam" id="PF00082"/>
    </source>
</evidence>
<feature type="active site" description="Charge relay system" evidence="5">
    <location>
        <position position="109"/>
    </location>
</feature>
<name>A0A7X5R249_9MICO</name>
<dbReference type="InterPro" id="IPR036852">
    <property type="entry name" value="Peptidase_S8/S53_dom_sf"/>
</dbReference>
<dbReference type="SUPFAM" id="SSF52743">
    <property type="entry name" value="Subtilisin-like"/>
    <property type="match status" value="1"/>
</dbReference>
<feature type="compositionally biased region" description="Pro residues" evidence="6">
    <location>
        <begin position="462"/>
        <end position="471"/>
    </location>
</feature>
<protein>
    <submittedName>
        <fullName evidence="9">Subtilisin family serine protease</fullName>
    </submittedName>
</protein>
<dbReference type="AlphaFoldDB" id="A0A7X5R249"/>
<dbReference type="PRINTS" id="PR00723">
    <property type="entry name" value="SUBTILISIN"/>
</dbReference>
<feature type="region of interest" description="Disordered" evidence="6">
    <location>
        <begin position="374"/>
        <end position="397"/>
    </location>
</feature>
<gene>
    <name evidence="9" type="ORF">FHX76_001858</name>
</gene>
<dbReference type="PANTHER" id="PTHR43806:SF11">
    <property type="entry name" value="CEREVISIN-RELATED"/>
    <property type="match status" value="1"/>
</dbReference>
<reference evidence="9 10" key="1">
    <citation type="submission" date="2020-02" db="EMBL/GenBank/DDBJ databases">
        <title>Sequencing the genomes of 1000 actinobacteria strains.</title>
        <authorList>
            <person name="Klenk H.-P."/>
        </authorList>
    </citation>
    <scope>NUCLEOTIDE SEQUENCE [LARGE SCALE GENOMIC DNA]</scope>
    <source>
        <strain evidence="9 10">DSM 27960</strain>
    </source>
</reference>
<keyword evidence="7" id="KW-1133">Transmembrane helix</keyword>
<evidence type="ECO:0000256" key="6">
    <source>
        <dbReference type="SAM" id="MobiDB-lite"/>
    </source>
</evidence>
<keyword evidence="7" id="KW-0812">Transmembrane</keyword>
<evidence type="ECO:0000256" key="3">
    <source>
        <dbReference type="ARBA" id="ARBA00022801"/>
    </source>
</evidence>
<dbReference type="RefSeq" id="WP_167150043.1">
    <property type="nucleotide sequence ID" value="NZ_JAAMOX010000001.1"/>
</dbReference>
<dbReference type="PANTHER" id="PTHR43806">
    <property type="entry name" value="PEPTIDASE S8"/>
    <property type="match status" value="1"/>
</dbReference>
<accession>A0A7X5R249</accession>
<comment type="caution">
    <text evidence="9">The sequence shown here is derived from an EMBL/GenBank/DDBJ whole genome shotgun (WGS) entry which is preliminary data.</text>
</comment>
<dbReference type="InterPro" id="IPR050131">
    <property type="entry name" value="Peptidase_S8_subtilisin-like"/>
</dbReference>
<evidence type="ECO:0000313" key="10">
    <source>
        <dbReference type="Proteomes" id="UP000541033"/>
    </source>
</evidence>
<feature type="domain" description="Peptidase S8/S53" evidence="8">
    <location>
        <begin position="56"/>
        <end position="315"/>
    </location>
</feature>
<dbReference type="Gene3D" id="3.40.50.200">
    <property type="entry name" value="Peptidase S8/S53 domain"/>
    <property type="match status" value="1"/>
</dbReference>
<keyword evidence="10" id="KW-1185">Reference proteome</keyword>
<dbReference type="PROSITE" id="PS51892">
    <property type="entry name" value="SUBTILASE"/>
    <property type="match status" value="1"/>
</dbReference>
<organism evidence="9 10">
    <name type="scientific">Lysinibacter cavernae</name>
    <dbReference type="NCBI Taxonomy" id="1640652"/>
    <lineage>
        <taxon>Bacteria</taxon>
        <taxon>Bacillati</taxon>
        <taxon>Actinomycetota</taxon>
        <taxon>Actinomycetes</taxon>
        <taxon>Micrococcales</taxon>
        <taxon>Microbacteriaceae</taxon>
        <taxon>Lysinibacter</taxon>
    </lineage>
</organism>
<comment type="similarity">
    <text evidence="1 5">Belongs to the peptidase S8 family.</text>
</comment>
<evidence type="ECO:0000256" key="1">
    <source>
        <dbReference type="ARBA" id="ARBA00011073"/>
    </source>
</evidence>
<keyword evidence="7" id="KW-0472">Membrane</keyword>
<feature type="active site" description="Charge relay system" evidence="5">
    <location>
        <position position="282"/>
    </location>
</feature>
<dbReference type="Pfam" id="PF00082">
    <property type="entry name" value="Peptidase_S8"/>
    <property type="match status" value="1"/>
</dbReference>
<dbReference type="GO" id="GO:0004252">
    <property type="term" value="F:serine-type endopeptidase activity"/>
    <property type="evidence" value="ECO:0007669"/>
    <property type="project" value="UniProtKB-UniRule"/>
</dbReference>
<evidence type="ECO:0000256" key="7">
    <source>
        <dbReference type="SAM" id="Phobius"/>
    </source>
</evidence>
<feature type="transmembrane region" description="Helical" evidence="7">
    <location>
        <begin position="410"/>
        <end position="433"/>
    </location>
</feature>
<keyword evidence="3 5" id="KW-0378">Hydrolase</keyword>
<keyword evidence="2 5" id="KW-0645">Protease</keyword>
<evidence type="ECO:0000256" key="2">
    <source>
        <dbReference type="ARBA" id="ARBA00022670"/>
    </source>
</evidence>
<sequence length="471" mass="49259">MKHTPEKRHAIVRLGLGVGIAALLLSATPASAVGEPGLWYFDRYGVTEAHAEGYTGQGVKIAVIDGQINPDLPELAGANLTVKEPSYCETSLTDSTRLPAASSNPGALHGTAMVSLVASNGVGVGGQQAPKGVAPGAEVTLYTVMIRYDGSKDVDCFRDGEISQGNTAMLGEAITDAINDGADIISLSMTSAGLGDAKDAYIRGLRQGVIFLAGVSNNKAPTLAGSLAALNGLVTIQGMDENALIQEIADIPDKRTDLVGPGSGIATIEENFSSYSVSSGSSNATAITSAMLAIVKSKYPSATSNQLIQSLIHNTGPDDHDLVFDETGYWGYGPVSLQHMLREDPAQYPDENPLINKDSKYDVVFPTYEEIYGDDTVATSPPTPEKKPRETSKGSVEIGVVPSGNSGLPVIAIVGSGTVVVLVLAALGTWLVLSRRRKRVLAGSNYGDNGQLPTAYPQYPQSAPPANPYER</sequence>
<feature type="region of interest" description="Disordered" evidence="6">
    <location>
        <begin position="443"/>
        <end position="471"/>
    </location>
</feature>
<dbReference type="CDD" id="cd00306">
    <property type="entry name" value="Peptidases_S8_S53"/>
    <property type="match status" value="1"/>
</dbReference>
<dbReference type="Proteomes" id="UP000541033">
    <property type="component" value="Unassembled WGS sequence"/>
</dbReference>
<evidence type="ECO:0000256" key="5">
    <source>
        <dbReference type="PROSITE-ProRule" id="PRU01240"/>
    </source>
</evidence>
<dbReference type="InterPro" id="IPR000209">
    <property type="entry name" value="Peptidase_S8/S53_dom"/>
</dbReference>
<dbReference type="InterPro" id="IPR015500">
    <property type="entry name" value="Peptidase_S8_subtilisin-rel"/>
</dbReference>
<proteinExistence type="inferred from homology"/>
<feature type="active site" description="Charge relay system" evidence="5">
    <location>
        <position position="65"/>
    </location>
</feature>
<dbReference type="EMBL" id="JAAMOX010000001">
    <property type="protein sequence ID" value="NIH53990.1"/>
    <property type="molecule type" value="Genomic_DNA"/>
</dbReference>
<dbReference type="GO" id="GO:0006508">
    <property type="term" value="P:proteolysis"/>
    <property type="evidence" value="ECO:0007669"/>
    <property type="project" value="UniProtKB-KW"/>
</dbReference>
<evidence type="ECO:0000313" key="9">
    <source>
        <dbReference type="EMBL" id="NIH53990.1"/>
    </source>
</evidence>
<evidence type="ECO:0000256" key="4">
    <source>
        <dbReference type="ARBA" id="ARBA00022825"/>
    </source>
</evidence>